<keyword evidence="3" id="KW-1185">Reference proteome</keyword>
<accession>A0A7J9KAZ9</accession>
<feature type="compositionally biased region" description="Polar residues" evidence="1">
    <location>
        <begin position="81"/>
        <end position="91"/>
    </location>
</feature>
<reference evidence="2 3" key="1">
    <citation type="journal article" date="2019" name="Genome Biol. Evol.">
        <title>Insights into the evolution of the New World diploid cottons (Gossypium, subgenus Houzingenia) based on genome sequencing.</title>
        <authorList>
            <person name="Grover C.E."/>
            <person name="Arick M.A. 2nd"/>
            <person name="Thrash A."/>
            <person name="Conover J.L."/>
            <person name="Sanders W.S."/>
            <person name="Peterson D.G."/>
            <person name="Frelichowski J.E."/>
            <person name="Scheffler J.A."/>
            <person name="Scheffler B.E."/>
            <person name="Wendel J.F."/>
        </authorList>
    </citation>
    <scope>NUCLEOTIDE SEQUENCE [LARGE SCALE GENOMIC DNA]</scope>
    <source>
        <strain evidence="2">6</strain>
        <tissue evidence="2">Leaf</tissue>
    </source>
</reference>
<dbReference type="Proteomes" id="UP000593575">
    <property type="component" value="Unassembled WGS sequence"/>
</dbReference>
<protein>
    <submittedName>
        <fullName evidence="2">Uncharacterized protein</fullName>
    </submittedName>
</protein>
<dbReference type="AlphaFoldDB" id="A0A7J9KAZ9"/>
<gene>
    <name evidence="2" type="ORF">Goarm_000774</name>
</gene>
<sequence length="101" mass="11909">MQQVGSTQNISLPSQERDDLYKIDLRGRLEEDWPTFHKMYIEMWERRYDFLPTYLERNRHRRHRRPRRGPINPRLGDGDATGSTSAPSTSEDPIVLQPSGQ</sequence>
<dbReference type="EMBL" id="JABFAE010000013">
    <property type="protein sequence ID" value="MBA0843604.1"/>
    <property type="molecule type" value="Genomic_DNA"/>
</dbReference>
<organism evidence="2 3">
    <name type="scientific">Gossypium armourianum</name>
    <dbReference type="NCBI Taxonomy" id="34283"/>
    <lineage>
        <taxon>Eukaryota</taxon>
        <taxon>Viridiplantae</taxon>
        <taxon>Streptophyta</taxon>
        <taxon>Embryophyta</taxon>
        <taxon>Tracheophyta</taxon>
        <taxon>Spermatophyta</taxon>
        <taxon>Magnoliopsida</taxon>
        <taxon>eudicotyledons</taxon>
        <taxon>Gunneridae</taxon>
        <taxon>Pentapetalae</taxon>
        <taxon>rosids</taxon>
        <taxon>malvids</taxon>
        <taxon>Malvales</taxon>
        <taxon>Malvaceae</taxon>
        <taxon>Malvoideae</taxon>
        <taxon>Gossypium</taxon>
    </lineage>
</organism>
<comment type="caution">
    <text evidence="2">The sequence shown here is derived from an EMBL/GenBank/DDBJ whole genome shotgun (WGS) entry which is preliminary data.</text>
</comment>
<feature type="compositionally biased region" description="Basic residues" evidence="1">
    <location>
        <begin position="58"/>
        <end position="68"/>
    </location>
</feature>
<evidence type="ECO:0000313" key="2">
    <source>
        <dbReference type="EMBL" id="MBA0843604.1"/>
    </source>
</evidence>
<feature type="region of interest" description="Disordered" evidence="1">
    <location>
        <begin position="55"/>
        <end position="101"/>
    </location>
</feature>
<name>A0A7J9KAZ9_9ROSI</name>
<proteinExistence type="predicted"/>
<evidence type="ECO:0000256" key="1">
    <source>
        <dbReference type="SAM" id="MobiDB-lite"/>
    </source>
</evidence>
<evidence type="ECO:0000313" key="3">
    <source>
        <dbReference type="Proteomes" id="UP000593575"/>
    </source>
</evidence>